<sequence>MKLTEIEREALHLSEEERAALAQKLLLSLDSPSESEVSEDWLAEANRRARELDEGLVEPVSSEEVRRKAMSLLR</sequence>
<dbReference type="EMBL" id="NRSJ01000030">
    <property type="protein sequence ID" value="MBK1705882.1"/>
    <property type="molecule type" value="Genomic_DNA"/>
</dbReference>
<reference evidence="1" key="2">
    <citation type="journal article" date="2020" name="Microorganisms">
        <title>Osmotic Adaptation and Compatible Solute Biosynthesis of Phototrophic Bacteria as Revealed from Genome Analyses.</title>
        <authorList>
            <person name="Imhoff J.F."/>
            <person name="Rahn T."/>
            <person name="Kunzel S."/>
            <person name="Keller A."/>
            <person name="Neulinger S.C."/>
        </authorList>
    </citation>
    <scope>NUCLEOTIDE SEQUENCE</scope>
    <source>
        <strain evidence="1">DSM 11080</strain>
    </source>
</reference>
<dbReference type="InterPro" id="IPR013406">
    <property type="entry name" value="CHP02574_addiction_mod"/>
</dbReference>
<organism evidence="1 2">
    <name type="scientific">Halochromatium glycolicum</name>
    <dbReference type="NCBI Taxonomy" id="85075"/>
    <lineage>
        <taxon>Bacteria</taxon>
        <taxon>Pseudomonadati</taxon>
        <taxon>Pseudomonadota</taxon>
        <taxon>Gammaproteobacteria</taxon>
        <taxon>Chromatiales</taxon>
        <taxon>Chromatiaceae</taxon>
        <taxon>Halochromatium</taxon>
    </lineage>
</organism>
<dbReference type="AlphaFoldDB" id="A0AAJ0U7F0"/>
<dbReference type="Pfam" id="PF09720">
    <property type="entry name" value="Unstab_antitox"/>
    <property type="match status" value="1"/>
</dbReference>
<accession>A0AAJ0U7F0</accession>
<reference evidence="1" key="1">
    <citation type="submission" date="2017-08" db="EMBL/GenBank/DDBJ databases">
        <authorList>
            <person name="Imhoff J.F."/>
            <person name="Rahn T."/>
            <person name="Kuenzel S."/>
            <person name="Neulinger S.C."/>
        </authorList>
    </citation>
    <scope>NUCLEOTIDE SEQUENCE</scope>
    <source>
        <strain evidence="1">DSM 11080</strain>
    </source>
</reference>
<comment type="caution">
    <text evidence="1">The sequence shown here is derived from an EMBL/GenBank/DDBJ whole genome shotgun (WGS) entry which is preliminary data.</text>
</comment>
<protein>
    <submittedName>
        <fullName evidence="1">Addiction module antitoxin RelB</fullName>
    </submittedName>
</protein>
<proteinExistence type="predicted"/>
<keyword evidence="2" id="KW-1185">Reference proteome</keyword>
<gene>
    <name evidence="1" type="ORF">CKO40_15305</name>
</gene>
<dbReference type="Proteomes" id="UP001296776">
    <property type="component" value="Unassembled WGS sequence"/>
</dbReference>
<name>A0AAJ0U7F0_9GAMM</name>
<evidence type="ECO:0000313" key="1">
    <source>
        <dbReference type="EMBL" id="MBK1705882.1"/>
    </source>
</evidence>
<dbReference type="RefSeq" id="WP_200347160.1">
    <property type="nucleotide sequence ID" value="NZ_NRSJ01000030.1"/>
</dbReference>
<dbReference type="NCBIfam" id="TIGR02574">
    <property type="entry name" value="stabl_TIGR02574"/>
    <property type="match status" value="1"/>
</dbReference>
<evidence type="ECO:0000313" key="2">
    <source>
        <dbReference type="Proteomes" id="UP001296776"/>
    </source>
</evidence>